<proteinExistence type="predicted"/>
<keyword evidence="6" id="KW-0808">Transferase</keyword>
<dbReference type="GO" id="GO:0006412">
    <property type="term" value="P:translation"/>
    <property type="evidence" value="ECO:0007669"/>
    <property type="project" value="UniProtKB-KW"/>
</dbReference>
<keyword evidence="4" id="KW-0648">Protein biosynthesis</keyword>
<feature type="domain" description="Aspartyl/Glutamyl-tRNA(Gln) amidotransferase subunit B/E catalytic" evidence="5">
    <location>
        <begin position="7"/>
        <end position="124"/>
    </location>
</feature>
<evidence type="ECO:0000313" key="7">
    <source>
        <dbReference type="Proteomes" id="UP000231688"/>
    </source>
</evidence>
<accession>A0A2M7UFX9</accession>
<dbReference type="InterPro" id="IPR014746">
    <property type="entry name" value="Gln_synth/guanido_kin_cat_dom"/>
</dbReference>
<evidence type="ECO:0000313" key="6">
    <source>
        <dbReference type="EMBL" id="PIZ70099.1"/>
    </source>
</evidence>
<dbReference type="GO" id="GO:0050567">
    <property type="term" value="F:glutaminyl-tRNA synthase (glutamine-hydrolyzing) activity"/>
    <property type="evidence" value="ECO:0007669"/>
    <property type="project" value="TreeGrafter"/>
</dbReference>
<dbReference type="SUPFAM" id="SSF55931">
    <property type="entry name" value="Glutamine synthetase/guanido kinase"/>
    <property type="match status" value="1"/>
</dbReference>
<name>A0A2M7UFX9_9BACT</name>
<dbReference type="GO" id="GO:0016740">
    <property type="term" value="F:transferase activity"/>
    <property type="evidence" value="ECO:0007669"/>
    <property type="project" value="UniProtKB-KW"/>
</dbReference>
<dbReference type="PANTHER" id="PTHR11659">
    <property type="entry name" value="GLUTAMYL-TRNA GLN AMIDOTRANSFERASE SUBUNIT B MITOCHONDRIAL AND PROKARYOTIC PET112-RELATED"/>
    <property type="match status" value="1"/>
</dbReference>
<evidence type="ECO:0000256" key="3">
    <source>
        <dbReference type="ARBA" id="ARBA00022840"/>
    </source>
</evidence>
<dbReference type="AlphaFoldDB" id="A0A2M7UFX9"/>
<dbReference type="InterPro" id="IPR017959">
    <property type="entry name" value="Asn/Gln-tRNA_amidoTrfase_suB/E"/>
</dbReference>
<evidence type="ECO:0000256" key="4">
    <source>
        <dbReference type="ARBA" id="ARBA00022917"/>
    </source>
</evidence>
<reference evidence="7" key="1">
    <citation type="submission" date="2017-09" db="EMBL/GenBank/DDBJ databases">
        <title>Depth-based differentiation of microbial function through sediment-hosted aquifers and enrichment of novel symbionts in the deep terrestrial subsurface.</title>
        <authorList>
            <person name="Probst A.J."/>
            <person name="Ladd B."/>
            <person name="Jarett J.K."/>
            <person name="Geller-Mcgrath D.E."/>
            <person name="Sieber C.M.K."/>
            <person name="Emerson J.B."/>
            <person name="Anantharaman K."/>
            <person name="Thomas B.C."/>
            <person name="Malmstrom R."/>
            <person name="Stieglmeier M."/>
            <person name="Klingl A."/>
            <person name="Woyke T."/>
            <person name="Ryan C.M."/>
            <person name="Banfield J.F."/>
        </authorList>
    </citation>
    <scope>NUCLEOTIDE SEQUENCE [LARGE SCALE GENOMIC DNA]</scope>
</reference>
<keyword evidence="1" id="KW-0436">Ligase</keyword>
<protein>
    <submittedName>
        <fullName evidence="6">Asp-tRNA(Asn)/Glu-tRNA(Gln) amidotransferase subunit GatB</fullName>
    </submittedName>
</protein>
<dbReference type="Pfam" id="PF02934">
    <property type="entry name" value="GatB_N"/>
    <property type="match status" value="1"/>
</dbReference>
<comment type="caution">
    <text evidence="6">The sequence shown here is derived from an EMBL/GenBank/DDBJ whole genome shotgun (WGS) entry which is preliminary data.</text>
</comment>
<evidence type="ECO:0000259" key="5">
    <source>
        <dbReference type="Pfam" id="PF02934"/>
    </source>
</evidence>
<gene>
    <name evidence="6" type="ORF">COY10_00385</name>
</gene>
<dbReference type="InterPro" id="IPR006075">
    <property type="entry name" value="Asn/Gln-tRNA_Trfase_suB/E_cat"/>
</dbReference>
<dbReference type="GO" id="GO:0005524">
    <property type="term" value="F:ATP binding"/>
    <property type="evidence" value="ECO:0007669"/>
    <property type="project" value="UniProtKB-KW"/>
</dbReference>
<keyword evidence="2" id="KW-0547">Nucleotide-binding</keyword>
<keyword evidence="3" id="KW-0067">ATP-binding</keyword>
<evidence type="ECO:0000256" key="1">
    <source>
        <dbReference type="ARBA" id="ARBA00022598"/>
    </source>
</evidence>
<dbReference type="EMBL" id="PFOH01000006">
    <property type="protein sequence ID" value="PIZ70099.1"/>
    <property type="molecule type" value="Genomic_DNA"/>
</dbReference>
<organism evidence="6 7">
    <name type="scientific">Candidatus Portnoybacteria bacterium CG_4_10_14_0_2_um_filter_43_36</name>
    <dbReference type="NCBI Taxonomy" id="1974798"/>
    <lineage>
        <taxon>Bacteria</taxon>
        <taxon>Candidatus Portnoyibacteriota</taxon>
    </lineage>
</organism>
<dbReference type="Proteomes" id="UP000231688">
    <property type="component" value="Unassembled WGS sequence"/>
</dbReference>
<dbReference type="GO" id="GO:0070681">
    <property type="term" value="P:glutaminyl-tRNAGln biosynthesis via transamidation"/>
    <property type="evidence" value="ECO:0007669"/>
    <property type="project" value="TreeGrafter"/>
</dbReference>
<evidence type="ECO:0000256" key="2">
    <source>
        <dbReference type="ARBA" id="ARBA00022741"/>
    </source>
</evidence>
<sequence length="124" mass="13727">MSNYQPVIGLEIHSELKTQSKMFCDCLNQSGIKGPNVNICPICLGHPGTLPAINRTAVELVVKAGLALNCAIAKSAKFDRKNYFYPDLPKGYQISQYNLPLALGGWLDINGKKIRLTRIHLEED</sequence>
<dbReference type="PANTHER" id="PTHR11659:SF0">
    <property type="entry name" value="GLUTAMYL-TRNA(GLN) AMIDOTRANSFERASE SUBUNIT B, MITOCHONDRIAL"/>
    <property type="match status" value="1"/>
</dbReference>
<feature type="non-terminal residue" evidence="6">
    <location>
        <position position="124"/>
    </location>
</feature>